<comment type="subcellular location">
    <subcellularLocation>
        <location evidence="1">Membrane</location>
        <topology evidence="1">Multi-pass membrane protein</topology>
    </subcellularLocation>
</comment>
<protein>
    <submittedName>
        <fullName evidence="7">TrbL/VirB6 plasmid conjugal transfer family protein</fullName>
    </submittedName>
</protein>
<feature type="region of interest" description="Disordered" evidence="5">
    <location>
        <begin position="356"/>
        <end position="376"/>
    </location>
</feature>
<feature type="transmembrane region" description="Helical" evidence="6">
    <location>
        <begin position="279"/>
        <end position="299"/>
    </location>
</feature>
<feature type="transmembrane region" description="Helical" evidence="6">
    <location>
        <begin position="190"/>
        <end position="211"/>
    </location>
</feature>
<dbReference type="Proteomes" id="UP000060787">
    <property type="component" value="Chromosome"/>
</dbReference>
<reference evidence="7 8" key="1">
    <citation type="journal article" date="2015" name="BMC Genomics">
        <title>Comparative genomics and metabolic profiling of the genus Lysobacter.</title>
        <authorList>
            <person name="de Bruijn I."/>
            <person name="Cheng X."/>
            <person name="de Jager V."/>
            <person name="Exposito R.G."/>
            <person name="Watrous J."/>
            <person name="Patel N."/>
            <person name="Postma J."/>
            <person name="Dorrestein P.C."/>
            <person name="Kobayashi D."/>
            <person name="Raaijmakers J.M."/>
        </authorList>
    </citation>
    <scope>NUCLEOTIDE SEQUENCE [LARGE SCALE GENOMIC DNA]</scope>
    <source>
        <strain evidence="7 8">76</strain>
    </source>
</reference>
<evidence type="ECO:0000256" key="6">
    <source>
        <dbReference type="SAM" id="Phobius"/>
    </source>
</evidence>
<evidence type="ECO:0000256" key="1">
    <source>
        <dbReference type="ARBA" id="ARBA00004141"/>
    </source>
</evidence>
<dbReference type="KEGG" id="lab:LA76x_5117"/>
<dbReference type="AlphaFoldDB" id="A0A0S2FIC3"/>
<keyword evidence="4 6" id="KW-0472">Membrane</keyword>
<evidence type="ECO:0000313" key="8">
    <source>
        <dbReference type="Proteomes" id="UP000060787"/>
    </source>
</evidence>
<gene>
    <name evidence="7" type="ORF">LA76x_5117</name>
</gene>
<feature type="transmembrane region" description="Helical" evidence="6">
    <location>
        <begin position="223"/>
        <end position="244"/>
    </location>
</feature>
<evidence type="ECO:0000256" key="2">
    <source>
        <dbReference type="ARBA" id="ARBA00022692"/>
    </source>
</evidence>
<evidence type="ECO:0000256" key="4">
    <source>
        <dbReference type="ARBA" id="ARBA00023136"/>
    </source>
</evidence>
<dbReference type="STRING" id="84531.LA76x_5117"/>
<name>A0A0S2FIC3_LYSAN</name>
<dbReference type="EMBL" id="CP011129">
    <property type="protein sequence ID" value="ALN83219.1"/>
    <property type="molecule type" value="Genomic_DNA"/>
</dbReference>
<organism evidence="7 8">
    <name type="scientific">Lysobacter antibioticus</name>
    <dbReference type="NCBI Taxonomy" id="84531"/>
    <lineage>
        <taxon>Bacteria</taxon>
        <taxon>Pseudomonadati</taxon>
        <taxon>Pseudomonadota</taxon>
        <taxon>Gammaproteobacteria</taxon>
        <taxon>Lysobacterales</taxon>
        <taxon>Lysobacteraceae</taxon>
        <taxon>Lysobacter</taxon>
    </lineage>
</organism>
<evidence type="ECO:0000256" key="5">
    <source>
        <dbReference type="SAM" id="MobiDB-lite"/>
    </source>
</evidence>
<dbReference type="PATRIC" id="fig|84531.8.peg.5126"/>
<evidence type="ECO:0000256" key="3">
    <source>
        <dbReference type="ARBA" id="ARBA00022989"/>
    </source>
</evidence>
<keyword evidence="2 6" id="KW-0812">Transmembrane</keyword>
<proteinExistence type="predicted"/>
<evidence type="ECO:0000313" key="7">
    <source>
        <dbReference type="EMBL" id="ALN83219.1"/>
    </source>
</evidence>
<dbReference type="InterPro" id="IPR007688">
    <property type="entry name" value="Conjugal_tfr_TrbL/VirB6"/>
</dbReference>
<dbReference type="GO" id="GO:0016020">
    <property type="term" value="C:membrane"/>
    <property type="evidence" value="ECO:0007669"/>
    <property type="project" value="UniProtKB-SubCell"/>
</dbReference>
<dbReference type="Pfam" id="PF04610">
    <property type="entry name" value="TrbL"/>
    <property type="match status" value="1"/>
</dbReference>
<dbReference type="GO" id="GO:0030255">
    <property type="term" value="P:protein secretion by the type IV secretion system"/>
    <property type="evidence" value="ECO:0007669"/>
    <property type="project" value="InterPro"/>
</dbReference>
<keyword evidence="8" id="KW-1185">Reference proteome</keyword>
<accession>A0A0S2FIC3</accession>
<keyword evidence="3 6" id="KW-1133">Transmembrane helix</keyword>
<feature type="transmembrane region" description="Helical" evidence="6">
    <location>
        <begin position="83"/>
        <end position="104"/>
    </location>
</feature>
<feature type="transmembrane region" description="Helical" evidence="6">
    <location>
        <begin position="51"/>
        <end position="71"/>
    </location>
</feature>
<dbReference type="RefSeq" id="WP_057919752.1">
    <property type="nucleotide sequence ID" value="NZ_CP011129.1"/>
</dbReference>
<sequence length="376" mass="39903">MHGFNGLNELVDWIDSYSQSGIGDFVLFQLVNDYLTDRIDEFGMQLMGRTMTWASSIALALVTLWILLMGYRIVTGQLREPMMALVTNAARIAVIVGVATTMSFGGSDLHRYLTYDLDREIHGLFSGRSGKTTAQSIDENLAYTQLAMSAIDAVQVVPGDPELQDRKARAVLFAGVGAASPAMSAGAMLLMFKFAIALFIGLGPLFVLCLIFDQTKDLFRRWLMYGIGTLFSMAMLSVVTGMLLELMARVSAALWVAKIGAIWGVDAEGISNQAMQQGGLGLIMTVVIITVPPFAANFFQGTLGGFMQFSAFGSGAAGQAGGAGTGVGAPNSHERTNSERAGAVTGAFNSVGARISGATTTPYDGSVGTPDQIRRG</sequence>